<organism evidence="2 3">
    <name type="scientific">Cerrena zonata</name>
    <dbReference type="NCBI Taxonomy" id="2478898"/>
    <lineage>
        <taxon>Eukaryota</taxon>
        <taxon>Fungi</taxon>
        <taxon>Dikarya</taxon>
        <taxon>Basidiomycota</taxon>
        <taxon>Agaricomycotina</taxon>
        <taxon>Agaricomycetes</taxon>
        <taxon>Polyporales</taxon>
        <taxon>Cerrenaceae</taxon>
        <taxon>Cerrena</taxon>
    </lineage>
</organism>
<feature type="compositionally biased region" description="Polar residues" evidence="1">
    <location>
        <begin position="480"/>
        <end position="493"/>
    </location>
</feature>
<dbReference type="Proteomes" id="UP001385951">
    <property type="component" value="Unassembled WGS sequence"/>
</dbReference>
<dbReference type="EMBL" id="JASBNA010000006">
    <property type="protein sequence ID" value="KAK7691029.1"/>
    <property type="molecule type" value="Genomic_DNA"/>
</dbReference>
<gene>
    <name evidence="2" type="ORF">QCA50_006132</name>
</gene>
<feature type="compositionally biased region" description="Basic residues" evidence="1">
    <location>
        <begin position="422"/>
        <end position="450"/>
    </location>
</feature>
<dbReference type="AlphaFoldDB" id="A0AAW0GN66"/>
<proteinExistence type="predicted"/>
<keyword evidence="3" id="KW-1185">Reference proteome</keyword>
<evidence type="ECO:0000313" key="3">
    <source>
        <dbReference type="Proteomes" id="UP001385951"/>
    </source>
</evidence>
<protein>
    <submittedName>
        <fullName evidence="2">Uncharacterized protein</fullName>
    </submittedName>
</protein>
<name>A0AAW0GN66_9APHY</name>
<evidence type="ECO:0000313" key="2">
    <source>
        <dbReference type="EMBL" id="KAK7691029.1"/>
    </source>
</evidence>
<sequence>METQYEEQEVRRSSFSDIAILSRSKSLLQDEQLDGTINQCTQDFDLISALTCIRTYLPQSSLNKISSVTPTKAWMTHLPREAEESFFNIFEAMHLGRFDCQGVDITKDAPFEQTYESLTSLIKYTAMRDVQGSDFYFGSNGRTPHFPTMFMNYMSSGDISLCALFMALYTATADFLDDSVKPPPWRVICGSLRQYAGNQGAPKVLQTAFIVARAFLHRAAPLIFDIQAEERRASKVDPYIRALIAKHKIVMNPLALAYTFAMFTLVASNDAIYQNSLLTQGIPTFTTELWVATRDDLDNMKTDDCWRDCALQTVQAFRRIRKLCYTSVNSRLFAAIDKVRKSPPELDFSNLDLSSIYLTGFDLEEENIPDREIFDPTAYVYFKEPWASEFRQEFNVRPMQATEVGEGITIWDMPDIPGLSHLLRRGPRRPKRPNPPTHPKHSKRSKRSKRPMPPMPPDSDDETNVTGDEDDTDSVLEGQSMDSHSELSVPSLD</sequence>
<comment type="caution">
    <text evidence="2">The sequence shown here is derived from an EMBL/GenBank/DDBJ whole genome shotgun (WGS) entry which is preliminary data.</text>
</comment>
<feature type="region of interest" description="Disordered" evidence="1">
    <location>
        <begin position="419"/>
        <end position="493"/>
    </location>
</feature>
<evidence type="ECO:0000256" key="1">
    <source>
        <dbReference type="SAM" id="MobiDB-lite"/>
    </source>
</evidence>
<feature type="compositionally biased region" description="Acidic residues" evidence="1">
    <location>
        <begin position="458"/>
        <end position="474"/>
    </location>
</feature>
<reference evidence="2 3" key="1">
    <citation type="submission" date="2022-09" db="EMBL/GenBank/DDBJ databases">
        <authorList>
            <person name="Palmer J.M."/>
        </authorList>
    </citation>
    <scope>NUCLEOTIDE SEQUENCE [LARGE SCALE GENOMIC DNA]</scope>
    <source>
        <strain evidence="2 3">DSM 7382</strain>
    </source>
</reference>
<accession>A0AAW0GN66</accession>